<sequence>MGELAWRHGSIDEVVALSLQIPEFDNPYGADEYHRRLQEGRYLIQIAEVDGEAAGFYASYANSPQELYLWMSGVVPQFRGLKLASMLLEGLQHWAKQQGFERITVKSRNRYPAKLRLLLGNGFHIVELMKKGDSSLDYRIRFAKHIGA</sequence>
<evidence type="ECO:0000259" key="1">
    <source>
        <dbReference type="PROSITE" id="PS51186"/>
    </source>
</evidence>
<dbReference type="PROSITE" id="PS51186">
    <property type="entry name" value="GNAT"/>
    <property type="match status" value="1"/>
</dbReference>
<evidence type="ECO:0000313" key="2">
    <source>
        <dbReference type="EMBL" id="QIZ78284.1"/>
    </source>
</evidence>
<accession>A0A6H1UGW4</accession>
<dbReference type="KEGG" id="fes:HER31_16105"/>
<keyword evidence="2" id="KW-0808">Transferase</keyword>
<keyword evidence="3" id="KW-1185">Reference proteome</keyword>
<proteinExistence type="predicted"/>
<dbReference type="SUPFAM" id="SSF55729">
    <property type="entry name" value="Acyl-CoA N-acyltransferases (Nat)"/>
    <property type="match status" value="1"/>
</dbReference>
<dbReference type="AlphaFoldDB" id="A0A6H1UGW4"/>
<dbReference type="CDD" id="cd04301">
    <property type="entry name" value="NAT_SF"/>
    <property type="match status" value="1"/>
</dbReference>
<dbReference type="EMBL" id="CP051180">
    <property type="protein sequence ID" value="QIZ78284.1"/>
    <property type="molecule type" value="Genomic_DNA"/>
</dbReference>
<feature type="domain" description="N-acetyltransferase" evidence="1">
    <location>
        <begin position="4"/>
        <end position="143"/>
    </location>
</feature>
<dbReference type="Gene3D" id="3.40.630.30">
    <property type="match status" value="1"/>
</dbReference>
<dbReference type="Proteomes" id="UP000501602">
    <property type="component" value="Chromosome"/>
</dbReference>
<reference evidence="2 3" key="1">
    <citation type="submission" date="2020-04" db="EMBL/GenBank/DDBJ databases">
        <title>Ferrimonas sp. S7 isolated from sea water.</title>
        <authorList>
            <person name="Bae S.S."/>
            <person name="Baek K."/>
        </authorList>
    </citation>
    <scope>NUCLEOTIDE SEQUENCE [LARGE SCALE GENOMIC DNA]</scope>
    <source>
        <strain evidence="2 3">S7</strain>
    </source>
</reference>
<dbReference type="Pfam" id="PF00583">
    <property type="entry name" value="Acetyltransf_1"/>
    <property type="match status" value="1"/>
</dbReference>
<name>A0A6H1UGW4_9GAMM</name>
<protein>
    <submittedName>
        <fullName evidence="2">GNAT family N-acetyltransferase</fullName>
    </submittedName>
</protein>
<dbReference type="GO" id="GO:0016747">
    <property type="term" value="F:acyltransferase activity, transferring groups other than amino-acyl groups"/>
    <property type="evidence" value="ECO:0007669"/>
    <property type="project" value="InterPro"/>
</dbReference>
<dbReference type="RefSeq" id="WP_168662101.1">
    <property type="nucleotide sequence ID" value="NZ_CP051180.1"/>
</dbReference>
<gene>
    <name evidence="2" type="ORF">HER31_16105</name>
</gene>
<evidence type="ECO:0000313" key="3">
    <source>
        <dbReference type="Proteomes" id="UP000501602"/>
    </source>
</evidence>
<dbReference type="InterPro" id="IPR000182">
    <property type="entry name" value="GNAT_dom"/>
</dbReference>
<organism evidence="2 3">
    <name type="scientific">Ferrimonas lipolytica</name>
    <dbReference type="NCBI Taxonomy" id="2724191"/>
    <lineage>
        <taxon>Bacteria</taxon>
        <taxon>Pseudomonadati</taxon>
        <taxon>Pseudomonadota</taxon>
        <taxon>Gammaproteobacteria</taxon>
        <taxon>Alteromonadales</taxon>
        <taxon>Ferrimonadaceae</taxon>
        <taxon>Ferrimonas</taxon>
    </lineage>
</organism>
<dbReference type="InterPro" id="IPR016181">
    <property type="entry name" value="Acyl_CoA_acyltransferase"/>
</dbReference>